<evidence type="ECO:0000313" key="6">
    <source>
        <dbReference type="EMBL" id="KAL3717476.1"/>
    </source>
</evidence>
<dbReference type="Proteomes" id="UP001634007">
    <property type="component" value="Unassembled WGS sequence"/>
</dbReference>
<dbReference type="PROSITE" id="PS51005">
    <property type="entry name" value="NAC"/>
    <property type="match status" value="1"/>
</dbReference>
<evidence type="ECO:0000259" key="5">
    <source>
        <dbReference type="PROSITE" id="PS51005"/>
    </source>
</evidence>
<reference evidence="6 7" key="1">
    <citation type="submission" date="2024-11" db="EMBL/GenBank/DDBJ databases">
        <title>Chromosome-level genome assembly of Eucalyptus globulus Labill. provides insights into its genome evolution.</title>
        <authorList>
            <person name="Li X."/>
        </authorList>
    </citation>
    <scope>NUCLEOTIDE SEQUENCE [LARGE SCALE GENOMIC DNA]</scope>
    <source>
        <strain evidence="6">CL2024</strain>
        <tissue evidence="6">Fresh tender leaves</tissue>
    </source>
</reference>
<dbReference type="PANTHER" id="PTHR31719:SF183">
    <property type="entry name" value="NAC DOMAIN-CONTAINING PROTEIN 2"/>
    <property type="match status" value="1"/>
</dbReference>
<keyword evidence="7" id="KW-1185">Reference proteome</keyword>
<accession>A0ABD3IU39</accession>
<dbReference type="SUPFAM" id="SSF101941">
    <property type="entry name" value="NAC domain"/>
    <property type="match status" value="1"/>
</dbReference>
<keyword evidence="4" id="KW-0539">Nucleus</keyword>
<dbReference type="Pfam" id="PF02365">
    <property type="entry name" value="NAM"/>
    <property type="match status" value="1"/>
</dbReference>
<evidence type="ECO:0000256" key="3">
    <source>
        <dbReference type="ARBA" id="ARBA00023163"/>
    </source>
</evidence>
<dbReference type="EMBL" id="JBJKBG010000011">
    <property type="protein sequence ID" value="KAL3717476.1"/>
    <property type="molecule type" value="Genomic_DNA"/>
</dbReference>
<proteinExistence type="predicted"/>
<keyword evidence="1" id="KW-0805">Transcription regulation</keyword>
<evidence type="ECO:0000256" key="2">
    <source>
        <dbReference type="ARBA" id="ARBA00023125"/>
    </source>
</evidence>
<feature type="domain" description="NAC" evidence="5">
    <location>
        <begin position="5"/>
        <end position="158"/>
    </location>
</feature>
<protein>
    <recommendedName>
        <fullName evidence="5">NAC domain-containing protein</fullName>
    </recommendedName>
</protein>
<sequence>MADTLPIGYRFCPSDQEVFSYCLALWVKGDEVFPEFICEFNVYEKESWKFFDVNVEKSLYVFTKVKMKKSRVEGMAGSGYWKGAKSTDIKDRHGNFIGYKKHFNFKVKDGSSSNGRNANKGSWIMHDYSMPNQEIVLCKIRFKKEESGGKQGTTLFLSMPIRIGENYRPRDSFDFNNEIDVPHQDINMEPSKTMSPFSSPHVEWHPLDYRSSKGNILALAYHPRLAISASNIEDFVNVRRPIEQSFKDDATSNGIINLPASTIMEEDTNGDDSQWIHKYISFD</sequence>
<dbReference type="Gene3D" id="2.170.150.80">
    <property type="entry name" value="NAC domain"/>
    <property type="match status" value="1"/>
</dbReference>
<evidence type="ECO:0000256" key="1">
    <source>
        <dbReference type="ARBA" id="ARBA00023015"/>
    </source>
</evidence>
<organism evidence="6 7">
    <name type="scientific">Eucalyptus globulus</name>
    <name type="common">Tasmanian blue gum</name>
    <dbReference type="NCBI Taxonomy" id="34317"/>
    <lineage>
        <taxon>Eukaryota</taxon>
        <taxon>Viridiplantae</taxon>
        <taxon>Streptophyta</taxon>
        <taxon>Embryophyta</taxon>
        <taxon>Tracheophyta</taxon>
        <taxon>Spermatophyta</taxon>
        <taxon>Magnoliopsida</taxon>
        <taxon>eudicotyledons</taxon>
        <taxon>Gunneridae</taxon>
        <taxon>Pentapetalae</taxon>
        <taxon>rosids</taxon>
        <taxon>malvids</taxon>
        <taxon>Myrtales</taxon>
        <taxon>Myrtaceae</taxon>
        <taxon>Myrtoideae</taxon>
        <taxon>Eucalypteae</taxon>
        <taxon>Eucalyptus</taxon>
    </lineage>
</organism>
<gene>
    <name evidence="6" type="ORF">ACJRO7_008978</name>
</gene>
<comment type="caution">
    <text evidence="6">The sequence shown here is derived from an EMBL/GenBank/DDBJ whole genome shotgun (WGS) entry which is preliminary data.</text>
</comment>
<name>A0ABD3IU39_EUCGL</name>
<keyword evidence="2" id="KW-0238">DNA-binding</keyword>
<dbReference type="InterPro" id="IPR003441">
    <property type="entry name" value="NAC-dom"/>
</dbReference>
<evidence type="ECO:0000313" key="7">
    <source>
        <dbReference type="Proteomes" id="UP001634007"/>
    </source>
</evidence>
<dbReference type="InterPro" id="IPR036093">
    <property type="entry name" value="NAC_dom_sf"/>
</dbReference>
<keyword evidence="3" id="KW-0804">Transcription</keyword>
<evidence type="ECO:0000256" key="4">
    <source>
        <dbReference type="ARBA" id="ARBA00023242"/>
    </source>
</evidence>
<dbReference type="PANTHER" id="PTHR31719">
    <property type="entry name" value="NAC TRANSCRIPTION FACTOR 56"/>
    <property type="match status" value="1"/>
</dbReference>
<dbReference type="AlphaFoldDB" id="A0ABD3IU39"/>
<dbReference type="GO" id="GO:0003677">
    <property type="term" value="F:DNA binding"/>
    <property type="evidence" value="ECO:0007669"/>
    <property type="project" value="UniProtKB-KW"/>
</dbReference>